<dbReference type="SUPFAM" id="SSF63418">
    <property type="entry name" value="MurE/MurF N-terminal domain"/>
    <property type="match status" value="1"/>
</dbReference>
<protein>
    <recommendedName>
        <fullName evidence="7">UDP-N-acetylmuramoyl-L-alanyl-D-glutamate--2,6-diaminopimelate ligase</fullName>
        <ecNumber evidence="7">6.3.2.13</ecNumber>
    </recommendedName>
    <alternativeName>
        <fullName evidence="7">Meso-A2pm-adding enzyme</fullName>
    </alternativeName>
    <alternativeName>
        <fullName evidence="7">Meso-diaminopimelate-adding enzyme</fullName>
    </alternativeName>
    <alternativeName>
        <fullName evidence="7">UDP-MurNAc-L-Ala-D-Glu:meso-diaminopimelate ligase</fullName>
    </alternativeName>
    <alternativeName>
        <fullName evidence="7">UDP-MurNAc-tripeptide synthetase</fullName>
    </alternativeName>
    <alternativeName>
        <fullName evidence="7">UDP-N-acetylmuramyl-tripeptide synthetase</fullName>
    </alternativeName>
</protein>
<name>A0ABV7FDG2_9GAMM</name>
<comment type="pathway">
    <text evidence="7 8">Cell wall biogenesis; peptidoglycan biosynthesis.</text>
</comment>
<organism evidence="12 13">
    <name type="scientific">Cellvibrio fontiphilus</name>
    <dbReference type="NCBI Taxonomy" id="1815559"/>
    <lineage>
        <taxon>Bacteria</taxon>
        <taxon>Pseudomonadati</taxon>
        <taxon>Pseudomonadota</taxon>
        <taxon>Gammaproteobacteria</taxon>
        <taxon>Cellvibrionales</taxon>
        <taxon>Cellvibrionaceae</taxon>
        <taxon>Cellvibrio</taxon>
    </lineage>
</organism>
<dbReference type="InterPro" id="IPR005761">
    <property type="entry name" value="UDP-N-AcMur-Glu-dNH2Pim_ligase"/>
</dbReference>
<feature type="binding site" evidence="7">
    <location>
        <begin position="177"/>
        <end position="178"/>
    </location>
    <ligand>
        <name>UDP-N-acetyl-alpha-D-muramoyl-L-alanyl-D-glutamate</name>
        <dbReference type="ChEBI" id="CHEBI:83900"/>
    </ligand>
</feature>
<comment type="caution">
    <text evidence="12">The sequence shown here is derived from an EMBL/GenBank/DDBJ whole genome shotgun (WGS) entry which is preliminary data.</text>
</comment>
<feature type="binding site" evidence="7">
    <location>
        <position position="38"/>
    </location>
    <ligand>
        <name>UDP-N-acetyl-alpha-D-muramoyl-L-alanyl-D-glutamate</name>
        <dbReference type="ChEBI" id="CHEBI:83900"/>
    </ligand>
</feature>
<feature type="short sequence motif" description="Meso-diaminopimelate recognition motif" evidence="7">
    <location>
        <begin position="437"/>
        <end position="440"/>
    </location>
</feature>
<comment type="caution">
    <text evidence="7">Lacks conserved residue(s) required for the propagation of feature annotation.</text>
</comment>
<dbReference type="NCBIfam" id="TIGR01085">
    <property type="entry name" value="murE"/>
    <property type="match status" value="1"/>
</dbReference>
<keyword evidence="3 7" id="KW-0133">Cell shape</keyword>
<dbReference type="NCBIfam" id="NF001126">
    <property type="entry name" value="PRK00139.1-4"/>
    <property type="match status" value="1"/>
</dbReference>
<dbReference type="Gene3D" id="3.90.190.20">
    <property type="entry name" value="Mur ligase, C-terminal domain"/>
    <property type="match status" value="1"/>
</dbReference>
<comment type="function">
    <text evidence="7">Catalyzes the addition of meso-diaminopimelic acid to the nucleotide precursor UDP-N-acetylmuramoyl-L-alanyl-D-glutamate (UMAG) in the biosynthesis of bacterial cell-wall peptidoglycan.</text>
</comment>
<evidence type="ECO:0000259" key="9">
    <source>
        <dbReference type="Pfam" id="PF01225"/>
    </source>
</evidence>
<evidence type="ECO:0000313" key="13">
    <source>
        <dbReference type="Proteomes" id="UP001595555"/>
    </source>
</evidence>
<dbReference type="EC" id="6.3.2.13" evidence="7"/>
<keyword evidence="4 7" id="KW-0573">Peptidoglycan synthesis</keyword>
<comment type="catalytic activity">
    <reaction evidence="7">
        <text>UDP-N-acetyl-alpha-D-muramoyl-L-alanyl-D-glutamate + meso-2,6-diaminopimelate + ATP = UDP-N-acetyl-alpha-D-muramoyl-L-alanyl-gamma-D-glutamyl-meso-2,6-diaminopimelate + ADP + phosphate + H(+)</text>
        <dbReference type="Rhea" id="RHEA:23676"/>
        <dbReference type="ChEBI" id="CHEBI:15378"/>
        <dbReference type="ChEBI" id="CHEBI:30616"/>
        <dbReference type="ChEBI" id="CHEBI:43474"/>
        <dbReference type="ChEBI" id="CHEBI:57791"/>
        <dbReference type="ChEBI" id="CHEBI:83900"/>
        <dbReference type="ChEBI" id="CHEBI:83905"/>
        <dbReference type="ChEBI" id="CHEBI:456216"/>
        <dbReference type="EC" id="6.3.2.13"/>
    </reaction>
</comment>
<dbReference type="Pfam" id="PF08245">
    <property type="entry name" value="Mur_ligase_M"/>
    <property type="match status" value="1"/>
</dbReference>
<feature type="binding site" evidence="7">
    <location>
        <position position="204"/>
    </location>
    <ligand>
        <name>UDP-N-acetyl-alpha-D-muramoyl-L-alanyl-D-glutamate</name>
        <dbReference type="ChEBI" id="CHEBI:83900"/>
    </ligand>
</feature>
<keyword evidence="7" id="KW-0963">Cytoplasm</keyword>
<dbReference type="NCBIfam" id="NF001124">
    <property type="entry name" value="PRK00139.1-2"/>
    <property type="match status" value="1"/>
</dbReference>
<keyword evidence="2 7" id="KW-0132">Cell division</keyword>
<keyword evidence="13" id="KW-1185">Reference proteome</keyword>
<dbReference type="HAMAP" id="MF_00208">
    <property type="entry name" value="MurE"/>
    <property type="match status" value="1"/>
</dbReference>
<evidence type="ECO:0000256" key="2">
    <source>
        <dbReference type="ARBA" id="ARBA00022618"/>
    </source>
</evidence>
<comment type="cofactor">
    <cofactor evidence="7">
        <name>Mg(2+)</name>
        <dbReference type="ChEBI" id="CHEBI:18420"/>
    </cofactor>
</comment>
<feature type="binding site" evidence="7">
    <location>
        <position position="210"/>
    </location>
    <ligand>
        <name>UDP-N-acetyl-alpha-D-muramoyl-L-alanyl-D-glutamate</name>
        <dbReference type="ChEBI" id="CHEBI:83900"/>
    </ligand>
</feature>
<feature type="domain" description="Mur ligase C-terminal" evidence="10">
    <location>
        <begin position="361"/>
        <end position="490"/>
    </location>
</feature>
<feature type="binding site" evidence="7">
    <location>
        <position position="413"/>
    </location>
    <ligand>
        <name>meso-2,6-diaminopimelate</name>
        <dbReference type="ChEBI" id="CHEBI:57791"/>
    </ligand>
</feature>
<comment type="similarity">
    <text evidence="1 7">Belongs to the MurCDEF family. MurE subfamily.</text>
</comment>
<dbReference type="Pfam" id="PF01225">
    <property type="entry name" value="Mur_ligase"/>
    <property type="match status" value="1"/>
</dbReference>
<accession>A0ABV7FDG2</accession>
<dbReference type="Pfam" id="PF02875">
    <property type="entry name" value="Mur_ligase_C"/>
    <property type="match status" value="1"/>
</dbReference>
<dbReference type="SUPFAM" id="SSF53623">
    <property type="entry name" value="MurD-like peptide ligases, catalytic domain"/>
    <property type="match status" value="1"/>
</dbReference>
<feature type="binding site" evidence="7">
    <location>
        <position position="212"/>
    </location>
    <ligand>
        <name>UDP-N-acetyl-alpha-D-muramoyl-L-alanyl-D-glutamate</name>
        <dbReference type="ChEBI" id="CHEBI:83900"/>
    </ligand>
</feature>
<dbReference type="SUPFAM" id="SSF53244">
    <property type="entry name" value="MurD-like peptide ligases, peptide-binding domain"/>
    <property type="match status" value="1"/>
</dbReference>
<evidence type="ECO:0000256" key="8">
    <source>
        <dbReference type="RuleBase" id="RU004135"/>
    </source>
</evidence>
<feature type="binding site" evidence="7">
    <location>
        <position position="492"/>
    </location>
    <ligand>
        <name>meso-2,6-diaminopimelate</name>
        <dbReference type="ChEBI" id="CHEBI:57791"/>
    </ligand>
</feature>
<feature type="modified residue" description="N6-carboxylysine" evidence="7">
    <location>
        <position position="244"/>
    </location>
</feature>
<evidence type="ECO:0000256" key="7">
    <source>
        <dbReference type="HAMAP-Rule" id="MF_00208"/>
    </source>
</evidence>
<reference evidence="13" key="1">
    <citation type="journal article" date="2019" name="Int. J. Syst. Evol. Microbiol.">
        <title>The Global Catalogue of Microorganisms (GCM) 10K type strain sequencing project: providing services to taxonomists for standard genome sequencing and annotation.</title>
        <authorList>
            <consortium name="The Broad Institute Genomics Platform"/>
            <consortium name="The Broad Institute Genome Sequencing Center for Infectious Disease"/>
            <person name="Wu L."/>
            <person name="Ma J."/>
        </authorList>
    </citation>
    <scope>NUCLEOTIDE SEQUENCE [LARGE SCALE GENOMIC DNA]</scope>
    <source>
        <strain evidence="13">KCTC 52237</strain>
    </source>
</reference>
<keyword evidence="7" id="KW-0067">ATP-binding</keyword>
<dbReference type="RefSeq" id="WP_378114866.1">
    <property type="nucleotide sequence ID" value="NZ_JBHRTF010000001.1"/>
</dbReference>
<feature type="domain" description="Mur ligase central" evidence="11">
    <location>
        <begin position="121"/>
        <end position="339"/>
    </location>
</feature>
<comment type="subcellular location">
    <subcellularLocation>
        <location evidence="7 8">Cytoplasm</location>
    </subcellularLocation>
</comment>
<evidence type="ECO:0000313" key="12">
    <source>
        <dbReference type="EMBL" id="MFC3113963.1"/>
    </source>
</evidence>
<feature type="domain" description="Mur ligase N-terminal catalytic" evidence="9">
    <location>
        <begin position="31"/>
        <end position="89"/>
    </location>
</feature>
<dbReference type="Gene3D" id="3.40.1190.10">
    <property type="entry name" value="Mur-like, catalytic domain"/>
    <property type="match status" value="1"/>
</dbReference>
<dbReference type="InterPro" id="IPR035911">
    <property type="entry name" value="MurE/MurF_N"/>
</dbReference>
<evidence type="ECO:0000259" key="11">
    <source>
        <dbReference type="Pfam" id="PF08245"/>
    </source>
</evidence>
<keyword evidence="7" id="KW-0547">Nucleotide-binding</keyword>
<evidence type="ECO:0000259" key="10">
    <source>
        <dbReference type="Pfam" id="PF02875"/>
    </source>
</evidence>
<keyword evidence="7" id="KW-0460">Magnesium</keyword>
<keyword evidence="7 12" id="KW-0436">Ligase</keyword>
<evidence type="ECO:0000256" key="5">
    <source>
        <dbReference type="ARBA" id="ARBA00023306"/>
    </source>
</evidence>
<dbReference type="InterPro" id="IPR000713">
    <property type="entry name" value="Mur_ligase_N"/>
</dbReference>
<dbReference type="GO" id="GO:0008765">
    <property type="term" value="F:UDP-N-acetylmuramoylalanyl-D-glutamate-2,6-diaminopimelate ligase activity"/>
    <property type="evidence" value="ECO:0007669"/>
    <property type="project" value="UniProtKB-EC"/>
</dbReference>
<evidence type="ECO:0000256" key="4">
    <source>
        <dbReference type="ARBA" id="ARBA00022984"/>
    </source>
</evidence>
<dbReference type="InterPro" id="IPR013221">
    <property type="entry name" value="Mur_ligase_cen"/>
</dbReference>
<dbReference type="PANTHER" id="PTHR23135:SF4">
    <property type="entry name" value="UDP-N-ACETYLMURAMOYL-L-ALANYL-D-GLUTAMATE--2,6-DIAMINOPIMELATE LIGASE MURE HOMOLOG, CHLOROPLASTIC"/>
    <property type="match status" value="1"/>
</dbReference>
<dbReference type="Gene3D" id="3.40.1390.10">
    <property type="entry name" value="MurE/MurF, N-terminal domain"/>
    <property type="match status" value="1"/>
</dbReference>
<dbReference type="PANTHER" id="PTHR23135">
    <property type="entry name" value="MUR LIGASE FAMILY MEMBER"/>
    <property type="match status" value="1"/>
</dbReference>
<keyword evidence="6 7" id="KW-0961">Cell wall biogenesis/degradation</keyword>
<evidence type="ECO:0000256" key="1">
    <source>
        <dbReference type="ARBA" id="ARBA00005898"/>
    </source>
</evidence>
<comment type="PTM">
    <text evidence="7">Carboxylation is probably crucial for Mg(2+) binding and, consequently, for the gamma-phosphate positioning of ATP.</text>
</comment>
<feature type="binding site" evidence="7">
    <location>
        <position position="36"/>
    </location>
    <ligand>
        <name>UDP-N-acetyl-alpha-D-muramoyl-L-alanyl-D-glutamate</name>
        <dbReference type="ChEBI" id="CHEBI:83900"/>
    </ligand>
</feature>
<evidence type="ECO:0000256" key="6">
    <source>
        <dbReference type="ARBA" id="ARBA00023316"/>
    </source>
</evidence>
<feature type="binding site" evidence="7">
    <location>
        <position position="488"/>
    </location>
    <ligand>
        <name>meso-2,6-diaminopimelate</name>
        <dbReference type="ChEBI" id="CHEBI:57791"/>
    </ligand>
</feature>
<keyword evidence="5 7" id="KW-0131">Cell cycle</keyword>
<gene>
    <name evidence="7" type="primary">murE</name>
    <name evidence="12" type="ORF">ACFODX_00240</name>
</gene>
<sequence length="532" mass="56401">MMTTHNTPITMTLQELLPAIPLESNAAQIKVNNLCLDTRQLAAGAAFIALVGTKVDGRNFIAKAIEAGASAILVEADKNWQSIAWLGKVPVIAIENLAAQVSALAAIFFGNPSKKIPVIGITGTNGKTTCSLLAAQLLAKLQQKSAVIGTIGYGLLDAQAVAPISQQLGALQNTGLTTPDPIAMQRILAELVEQGATAIAIEASSHSLEQKRIASVNIRTAIFTNLTQDHLDYHGDLIRYGNAKAQLLNAPGLQTAILNADDAWAKSLLAKMPAGVTPLTFSTQGDSVENPADIYAKNIQLNPFGVSATLITPWGTADIHSPLLGEFNLSNLLAVIAAVAVQGFPLNAVVAELPELLPAPGRMQQVVVDQQAQQIQVIVDYAHTPDALENTLSAIHQHRPGNIWTVFGCGGDRDKTKRPQMGTIAERLSDYVIVTNDNPRSEDPSVIAGEILRGMNRPSGCLVIADRAQAIDFAVQQAKAGDIVLIAGKGHEDYQIFANQTLPFSDTKQARIALQKRIAKSENDTASQGASS</sequence>
<feature type="binding site" evidence="7">
    <location>
        <begin position="123"/>
        <end position="129"/>
    </location>
    <ligand>
        <name>ATP</name>
        <dbReference type="ChEBI" id="CHEBI:30616"/>
    </ligand>
</feature>
<dbReference type="InterPro" id="IPR036615">
    <property type="entry name" value="Mur_ligase_C_dom_sf"/>
</dbReference>
<evidence type="ECO:0000256" key="3">
    <source>
        <dbReference type="ARBA" id="ARBA00022960"/>
    </source>
</evidence>
<proteinExistence type="inferred from homology"/>
<dbReference type="EMBL" id="JBHRTF010000001">
    <property type="protein sequence ID" value="MFC3113963.1"/>
    <property type="molecule type" value="Genomic_DNA"/>
</dbReference>
<feature type="binding site" evidence="7">
    <location>
        <begin position="437"/>
        <end position="440"/>
    </location>
    <ligand>
        <name>meso-2,6-diaminopimelate</name>
        <dbReference type="ChEBI" id="CHEBI:57791"/>
    </ligand>
</feature>
<dbReference type="Proteomes" id="UP001595555">
    <property type="component" value="Unassembled WGS sequence"/>
</dbReference>
<dbReference type="InterPro" id="IPR004101">
    <property type="entry name" value="Mur_ligase_C"/>
</dbReference>
<dbReference type="InterPro" id="IPR036565">
    <property type="entry name" value="Mur-like_cat_sf"/>
</dbReference>